<evidence type="ECO:0000313" key="2">
    <source>
        <dbReference type="Proteomes" id="UP001362999"/>
    </source>
</evidence>
<evidence type="ECO:0008006" key="3">
    <source>
        <dbReference type="Google" id="ProtNLM"/>
    </source>
</evidence>
<name>A0AAW0A644_9AGAR</name>
<keyword evidence="2" id="KW-1185">Reference proteome</keyword>
<dbReference type="Gene3D" id="3.80.10.10">
    <property type="entry name" value="Ribonuclease Inhibitor"/>
    <property type="match status" value="1"/>
</dbReference>
<dbReference type="Proteomes" id="UP001362999">
    <property type="component" value="Unassembled WGS sequence"/>
</dbReference>
<gene>
    <name evidence="1" type="ORF">R3P38DRAFT_3048711</name>
</gene>
<evidence type="ECO:0000313" key="1">
    <source>
        <dbReference type="EMBL" id="KAK7001358.1"/>
    </source>
</evidence>
<dbReference type="EMBL" id="JAWWNJ010000083">
    <property type="protein sequence ID" value="KAK7001358.1"/>
    <property type="molecule type" value="Genomic_DNA"/>
</dbReference>
<dbReference type="AlphaFoldDB" id="A0AAW0A644"/>
<accession>A0AAW0A644</accession>
<organism evidence="1 2">
    <name type="scientific">Favolaschia claudopus</name>
    <dbReference type="NCBI Taxonomy" id="2862362"/>
    <lineage>
        <taxon>Eukaryota</taxon>
        <taxon>Fungi</taxon>
        <taxon>Dikarya</taxon>
        <taxon>Basidiomycota</taxon>
        <taxon>Agaricomycotina</taxon>
        <taxon>Agaricomycetes</taxon>
        <taxon>Agaricomycetidae</taxon>
        <taxon>Agaricales</taxon>
        <taxon>Marasmiineae</taxon>
        <taxon>Mycenaceae</taxon>
        <taxon>Favolaschia</taxon>
    </lineage>
</organism>
<proteinExistence type="predicted"/>
<dbReference type="SUPFAM" id="SSF52047">
    <property type="entry name" value="RNI-like"/>
    <property type="match status" value="1"/>
</dbReference>
<reference evidence="1 2" key="1">
    <citation type="journal article" date="2024" name="J Genomics">
        <title>Draft genome sequencing and assembly of Favolaschia claudopus CIRM-BRFM 2984 isolated from oak limbs.</title>
        <authorList>
            <person name="Navarro D."/>
            <person name="Drula E."/>
            <person name="Chaduli D."/>
            <person name="Cazenave R."/>
            <person name="Ahrendt S."/>
            <person name="Wang J."/>
            <person name="Lipzen A."/>
            <person name="Daum C."/>
            <person name="Barry K."/>
            <person name="Grigoriev I.V."/>
            <person name="Favel A."/>
            <person name="Rosso M.N."/>
            <person name="Martin F."/>
        </authorList>
    </citation>
    <scope>NUCLEOTIDE SEQUENCE [LARGE SCALE GENOMIC DNA]</scope>
    <source>
        <strain evidence="1 2">CIRM-BRFM 2984</strain>
    </source>
</reference>
<dbReference type="InterPro" id="IPR032675">
    <property type="entry name" value="LRR_dom_sf"/>
</dbReference>
<protein>
    <recommendedName>
        <fullName evidence="3">F-box domain-containing protein</fullName>
    </recommendedName>
</protein>
<comment type="caution">
    <text evidence="1">The sequence shown here is derived from an EMBL/GenBank/DDBJ whole genome shotgun (WGS) entry which is preliminary data.</text>
</comment>
<sequence>MHRGLRIPEVVELICAAAEPSALAVLSRTCQTFQTPALAVLWATQKQLTNLLKCLPSDVWEEVQNHPGHVHSPIVFRLRRPIASSDLSRVLFYAEKVKNLFIEPPHRLSWIVYEALSLALSVHPLLPNLRHLTWLPPDHVYSHIRMLVGQKLQSITFDVERSRSVGLYLLPYLNVFHPDLSSVEIGPMDLVQSLELKESVYSTIRSMNRLQELKIPDLDIPTTLHLAQLPHLRRLNVGTFHQLFDDLQPELAAMGPAFSALRQFIVYSESPPSVIGFLDVVSPDALSEITVNFGSASSMESEQWRILNTSIARRSFRTLKCVELRERFVFEQDMNDNPAAMISKDSFYPLLICRNLTDVALQTGYGIDIDNDFINKIAEAWPQLETLSLSPKFQASVYIPQVTLAGLIPLAQNCRCLTSLTLVLNATVLDIHPRERPGNGISNEALVKLDVVESPISSPAAVASFLSAIFPELQQVLSREDEERNTLAPHWEEDVEKWDMVGDLVQFFASTRAQENHNPAPAAQ</sequence>